<dbReference type="AlphaFoldDB" id="A0A5J4RV56"/>
<dbReference type="EMBL" id="SNRY01000737">
    <property type="protein sequence ID" value="KAA6337020.1"/>
    <property type="molecule type" value="Genomic_DNA"/>
</dbReference>
<evidence type="ECO:0000313" key="1">
    <source>
        <dbReference type="EMBL" id="KAA6337020.1"/>
    </source>
</evidence>
<name>A0A5J4RV56_9ZZZZ</name>
<sequence length="45" mass="5286">MRIILFLSGMIKENGINLLILKNIKNENKKHIIPIFHPNNRMCRG</sequence>
<organism evidence="1">
    <name type="scientific">termite gut metagenome</name>
    <dbReference type="NCBI Taxonomy" id="433724"/>
    <lineage>
        <taxon>unclassified sequences</taxon>
        <taxon>metagenomes</taxon>
        <taxon>organismal metagenomes</taxon>
    </lineage>
</organism>
<gene>
    <name evidence="1" type="ORF">EZS27_014858</name>
</gene>
<protein>
    <submittedName>
        <fullName evidence="1">Uncharacterized protein</fullName>
    </submittedName>
</protein>
<comment type="caution">
    <text evidence="1">The sequence shown here is derived from an EMBL/GenBank/DDBJ whole genome shotgun (WGS) entry which is preliminary data.</text>
</comment>
<proteinExistence type="predicted"/>
<reference evidence="1" key="1">
    <citation type="submission" date="2019-03" db="EMBL/GenBank/DDBJ databases">
        <title>Single cell metagenomics reveals metabolic interactions within the superorganism composed of flagellate Streblomastix strix and complex community of Bacteroidetes bacteria on its surface.</title>
        <authorList>
            <person name="Treitli S.C."/>
            <person name="Kolisko M."/>
            <person name="Husnik F."/>
            <person name="Keeling P."/>
            <person name="Hampl V."/>
        </authorList>
    </citation>
    <scope>NUCLEOTIDE SEQUENCE</scope>
    <source>
        <strain evidence="1">STM</strain>
    </source>
</reference>
<accession>A0A5J4RV56</accession>